<dbReference type="PROSITE" id="PS50925">
    <property type="entry name" value="BLUF"/>
    <property type="match status" value="2"/>
</dbReference>
<dbReference type="AlphaFoldDB" id="A0A1S8CTD2"/>
<dbReference type="GO" id="GO:0009882">
    <property type="term" value="F:blue light photoreceptor activity"/>
    <property type="evidence" value="ECO:0007669"/>
    <property type="project" value="InterPro"/>
</dbReference>
<reference evidence="3 4" key="1">
    <citation type="submission" date="2016-10" db="EMBL/GenBank/DDBJ databases">
        <title>Draft Genome sequence of Alkanindiges sp. strain H1.</title>
        <authorList>
            <person name="Subhash Y."/>
            <person name="Lee S."/>
        </authorList>
    </citation>
    <scope>NUCLEOTIDE SEQUENCE [LARGE SCALE GENOMIC DNA]</scope>
    <source>
        <strain evidence="3 4">H1</strain>
    </source>
</reference>
<gene>
    <name evidence="3" type="ORF">BKE30_10850</name>
</gene>
<dbReference type="GO" id="GO:0071949">
    <property type="term" value="F:FAD binding"/>
    <property type="evidence" value="ECO:0007669"/>
    <property type="project" value="InterPro"/>
</dbReference>
<dbReference type="Proteomes" id="UP000192132">
    <property type="component" value="Unassembled WGS sequence"/>
</dbReference>
<keyword evidence="4" id="KW-1185">Reference proteome</keyword>
<dbReference type="STRING" id="1907941.BKE30_10850"/>
<feature type="domain" description="BLUF" evidence="2">
    <location>
        <begin position="4"/>
        <end position="97"/>
    </location>
</feature>
<accession>A0A1S8CTD2</accession>
<feature type="transmembrane region" description="Helical" evidence="1">
    <location>
        <begin position="372"/>
        <end position="395"/>
    </location>
</feature>
<dbReference type="EMBL" id="MLCN01000028">
    <property type="protein sequence ID" value="ONG38968.1"/>
    <property type="molecule type" value="Genomic_DNA"/>
</dbReference>
<dbReference type="InterPro" id="IPR036046">
    <property type="entry name" value="Acylphosphatase-like_dom_sf"/>
</dbReference>
<evidence type="ECO:0000313" key="4">
    <source>
        <dbReference type="Proteomes" id="UP000192132"/>
    </source>
</evidence>
<evidence type="ECO:0000256" key="1">
    <source>
        <dbReference type="SAM" id="Phobius"/>
    </source>
</evidence>
<evidence type="ECO:0000259" key="2">
    <source>
        <dbReference type="PROSITE" id="PS50925"/>
    </source>
</evidence>
<dbReference type="OrthoDB" id="196105at2"/>
<feature type="domain" description="BLUF" evidence="2">
    <location>
        <begin position="206"/>
        <end position="301"/>
    </location>
</feature>
<keyword evidence="1" id="KW-0472">Membrane</keyword>
<dbReference type="Gene3D" id="3.30.70.100">
    <property type="match status" value="2"/>
</dbReference>
<name>A0A1S8CTD2_9GAMM</name>
<keyword evidence="1" id="KW-0812">Transmembrane</keyword>
<dbReference type="Pfam" id="PF04940">
    <property type="entry name" value="BLUF"/>
    <property type="match status" value="2"/>
</dbReference>
<comment type="caution">
    <text evidence="3">The sequence shown here is derived from an EMBL/GenBank/DDBJ whole genome shotgun (WGS) entry which is preliminary data.</text>
</comment>
<dbReference type="RefSeq" id="WP_076878619.1">
    <property type="nucleotide sequence ID" value="NZ_MLCN01000028.1"/>
</dbReference>
<protein>
    <recommendedName>
        <fullName evidence="2">BLUF domain-containing protein</fullName>
    </recommendedName>
</protein>
<dbReference type="SMART" id="SM01034">
    <property type="entry name" value="BLUF"/>
    <property type="match status" value="2"/>
</dbReference>
<evidence type="ECO:0000313" key="3">
    <source>
        <dbReference type="EMBL" id="ONG38968.1"/>
    </source>
</evidence>
<proteinExistence type="predicted"/>
<sequence>MSNITRLSYASTTASSVLTIRQDLVDILAEARLHNFNHKINGVMFYGNDYFFQCIEGNKTQIDALYQKIADDPRHQRIVQLSYENDVAPLFAAWAMKYVLQDEKIQQFYKNYLWEKFNPYALQDGLLKQFIRLLSEYPQSTESEREEVNPKLRLKDLALNYHLIEGYSGQGVLPRMAGSKKPVVKKVNHTAVKALSLPFVSRAKTYSRFIYASTSTALPSTIRDHLIAITTMAENLTSQGEMSGMLIYGNNYYLHCIEAPDSTVDKVWELAQTSELNIDVQLLKRVIIQPGERFFNSWTLKYFLREEPFQQFFQLQGWEKFNPYLLQGNFIDEFFHVVAAYEETISPIHAQHVAMRRAENAGSPAGFQFSPFMVFMLVLAGILVLYAIYYTVLYLEIMTSSTF</sequence>
<organism evidence="3 4">
    <name type="scientific">Alkanindiges hydrocarboniclasticus</name>
    <dbReference type="NCBI Taxonomy" id="1907941"/>
    <lineage>
        <taxon>Bacteria</taxon>
        <taxon>Pseudomonadati</taxon>
        <taxon>Pseudomonadota</taxon>
        <taxon>Gammaproteobacteria</taxon>
        <taxon>Moraxellales</taxon>
        <taxon>Moraxellaceae</taxon>
        <taxon>Alkanindiges</taxon>
    </lineage>
</organism>
<dbReference type="InterPro" id="IPR007024">
    <property type="entry name" value="BLUF_domain"/>
</dbReference>
<dbReference type="SUPFAM" id="SSF54975">
    <property type="entry name" value="Acylphosphatase/BLUF domain-like"/>
    <property type="match status" value="2"/>
</dbReference>
<keyword evidence="1" id="KW-1133">Transmembrane helix</keyword>